<dbReference type="HOGENOM" id="CLU_2387478_0_0_1"/>
<keyword evidence="2" id="KW-1185">Reference proteome</keyword>
<dbReference type="InParanoid" id="A0A0C3DZ34"/>
<sequence length="94" mass="10558">MKLRTLHEANGTTRACVRDSLDLYSSCTAVMEGQAMCGKSSPHYDFQVGAEVDGLLEQRSWMSLEWRRYIREYNLHDGAIKIASSVDTMGASRP</sequence>
<reference evidence="1 2" key="1">
    <citation type="submission" date="2014-04" db="EMBL/GenBank/DDBJ databases">
        <authorList>
            <consortium name="DOE Joint Genome Institute"/>
            <person name="Kuo A."/>
            <person name="Kohler A."/>
            <person name="Nagy L.G."/>
            <person name="Floudas D."/>
            <person name="Copeland A."/>
            <person name="Barry K.W."/>
            <person name="Cichocki N."/>
            <person name="Veneault-Fourrey C."/>
            <person name="LaButti K."/>
            <person name="Lindquist E.A."/>
            <person name="Lipzen A."/>
            <person name="Lundell T."/>
            <person name="Morin E."/>
            <person name="Murat C."/>
            <person name="Sun H."/>
            <person name="Tunlid A."/>
            <person name="Henrissat B."/>
            <person name="Grigoriev I.V."/>
            <person name="Hibbett D.S."/>
            <person name="Martin F."/>
            <person name="Nordberg H.P."/>
            <person name="Cantor M.N."/>
            <person name="Hua S.X."/>
        </authorList>
    </citation>
    <scope>NUCLEOTIDE SEQUENCE [LARGE SCALE GENOMIC DNA]</scope>
    <source>
        <strain evidence="1 2">Foug A</strain>
    </source>
</reference>
<reference evidence="2" key="2">
    <citation type="submission" date="2015-01" db="EMBL/GenBank/DDBJ databases">
        <title>Evolutionary Origins and Diversification of the Mycorrhizal Mutualists.</title>
        <authorList>
            <consortium name="DOE Joint Genome Institute"/>
            <consortium name="Mycorrhizal Genomics Consortium"/>
            <person name="Kohler A."/>
            <person name="Kuo A."/>
            <person name="Nagy L.G."/>
            <person name="Floudas D."/>
            <person name="Copeland A."/>
            <person name="Barry K.W."/>
            <person name="Cichocki N."/>
            <person name="Veneault-Fourrey C."/>
            <person name="LaButti K."/>
            <person name="Lindquist E.A."/>
            <person name="Lipzen A."/>
            <person name="Lundell T."/>
            <person name="Morin E."/>
            <person name="Murat C."/>
            <person name="Riley R."/>
            <person name="Ohm R."/>
            <person name="Sun H."/>
            <person name="Tunlid A."/>
            <person name="Henrissat B."/>
            <person name="Grigoriev I.V."/>
            <person name="Hibbett D.S."/>
            <person name="Martin F."/>
        </authorList>
    </citation>
    <scope>NUCLEOTIDE SEQUENCE [LARGE SCALE GENOMIC DNA]</scope>
    <source>
        <strain evidence="2">Foug A</strain>
    </source>
</reference>
<evidence type="ECO:0000313" key="2">
    <source>
        <dbReference type="Proteomes" id="UP000053989"/>
    </source>
</evidence>
<gene>
    <name evidence="1" type="ORF">SCLCIDRAFT_1215934</name>
</gene>
<dbReference type="Proteomes" id="UP000053989">
    <property type="component" value="Unassembled WGS sequence"/>
</dbReference>
<organism evidence="1 2">
    <name type="scientific">Scleroderma citrinum Foug A</name>
    <dbReference type="NCBI Taxonomy" id="1036808"/>
    <lineage>
        <taxon>Eukaryota</taxon>
        <taxon>Fungi</taxon>
        <taxon>Dikarya</taxon>
        <taxon>Basidiomycota</taxon>
        <taxon>Agaricomycotina</taxon>
        <taxon>Agaricomycetes</taxon>
        <taxon>Agaricomycetidae</taxon>
        <taxon>Boletales</taxon>
        <taxon>Sclerodermatineae</taxon>
        <taxon>Sclerodermataceae</taxon>
        <taxon>Scleroderma</taxon>
    </lineage>
</organism>
<protein>
    <submittedName>
        <fullName evidence="1">Uncharacterized protein</fullName>
    </submittedName>
</protein>
<evidence type="ECO:0000313" key="1">
    <source>
        <dbReference type="EMBL" id="KIM61479.1"/>
    </source>
</evidence>
<accession>A0A0C3DZ34</accession>
<proteinExistence type="predicted"/>
<dbReference type="AlphaFoldDB" id="A0A0C3DZ34"/>
<name>A0A0C3DZ34_9AGAM</name>
<dbReference type="EMBL" id="KN822051">
    <property type="protein sequence ID" value="KIM61479.1"/>
    <property type="molecule type" value="Genomic_DNA"/>
</dbReference>